<evidence type="ECO:0000256" key="1">
    <source>
        <dbReference type="ARBA" id="ARBA00004123"/>
    </source>
</evidence>
<dbReference type="GO" id="GO:0035861">
    <property type="term" value="C:site of double-strand break"/>
    <property type="evidence" value="ECO:0007669"/>
    <property type="project" value="TreeGrafter"/>
</dbReference>
<evidence type="ECO:0000259" key="14">
    <source>
        <dbReference type="Pfam" id="PF02463"/>
    </source>
</evidence>
<feature type="coiled-coil region" evidence="12">
    <location>
        <begin position="725"/>
        <end position="952"/>
    </location>
</feature>
<protein>
    <submittedName>
        <fullName evidence="15">DNA repair protein</fullName>
    </submittedName>
</protein>
<keyword evidence="5" id="KW-0547">Nucleotide-binding</keyword>
<feature type="coiled-coil region" evidence="12">
    <location>
        <begin position="424"/>
        <end position="512"/>
    </location>
</feature>
<dbReference type="GO" id="GO:0030915">
    <property type="term" value="C:Smc5-Smc6 complex"/>
    <property type="evidence" value="ECO:0007669"/>
    <property type="project" value="TreeGrafter"/>
</dbReference>
<accession>A0A9P6GAF4</accession>
<dbReference type="InterPro" id="IPR027417">
    <property type="entry name" value="P-loop_NTPase"/>
</dbReference>
<evidence type="ECO:0000256" key="2">
    <source>
        <dbReference type="ARBA" id="ARBA00004286"/>
    </source>
</evidence>
<evidence type="ECO:0000256" key="11">
    <source>
        <dbReference type="ARBA" id="ARBA00023242"/>
    </source>
</evidence>
<keyword evidence="16" id="KW-1185">Reference proteome</keyword>
<keyword evidence="11" id="KW-0539">Nucleus</keyword>
<dbReference type="GO" id="GO:0003697">
    <property type="term" value="F:single-stranded DNA binding"/>
    <property type="evidence" value="ECO:0007669"/>
    <property type="project" value="TreeGrafter"/>
</dbReference>
<dbReference type="Pfam" id="PF02463">
    <property type="entry name" value="SMC_N"/>
    <property type="match status" value="1"/>
</dbReference>
<reference evidence="15" key="1">
    <citation type="journal article" date="2020" name="Mol. Plant Microbe Interact.">
        <title>Genome Sequence of the Biocontrol Agent Coniothyrium minitans strain Conio (IMI 134523).</title>
        <authorList>
            <person name="Patel D."/>
            <person name="Shittu T.A."/>
            <person name="Baroncelli R."/>
            <person name="Muthumeenakshi S."/>
            <person name="Osborne T.H."/>
            <person name="Janganan T.K."/>
            <person name="Sreenivasaprasad S."/>
        </authorList>
    </citation>
    <scope>NUCLEOTIDE SEQUENCE</scope>
    <source>
        <strain evidence="15">Conio</strain>
    </source>
</reference>
<sequence length="1146" mass="129670">MAQVLPAKRPLGLSHRSQASVDSFAPQMQRKRSRLSHEPSAELNDDDADSDASADERSLAPSEADIQEDDEVRFARASQIVRKSFRKESDNIPAESGIIEEIGCTNFMCHEQLTVKLGPLINFIIGHNGSGKSAVLTALTLCLGGKATATNRGQNLKSFIKAGKDWSTLLVKIKNQGPGAYKADRYGDSITVERHFTQNGTSGFKLKDRNGKIVSVKKSELEDIIDHFGLQIDNPLNVLTQDMARQFLNDSNAKDKYKFFLKGTQLETLDRDYSQIQQELEEQKAKHQTLYKDAKELEKMYNRLEKKAQAARGLKKLRAEETLLEHQGAWSFVANDELEVAECEEKISEISKTIQQRQNEADTASGNFARLDRAVNEATAAIEQCQAELEPAQYEEDEAIASFTEAKTKLLEFKNTERSVVGGMERTKKSMELTQSQIDEHKQRRELADGGLHAQKVRELENAKAEYEDRKSTWEHHDDALPALNKESKEAKENLRRFNNQLEDKKRDETQSKTKIRTLEQGQGNWTDAYPNGDNLARLLSAIAAERRFREKPVGPIGHYVELKHPRWSSVLEKTLGGVLNAFVVTNKADEGILSDMMKRCNYFATAYIISRTERLDTTGHTPNAGLLTMEGALNISHDLVRNSLITNQSIEQIVLIQKRQDASELAHRSPSERSKVKAIYCWSDQSHRLGHSFTMNNLTGTTSMSAIQEFKGPVRMQADKGHQIQEEKENLARIQRELRDLEADGQAAQMQYNACQARLRNHNTSKKTLGERMEQAQEDVDRLDGEVAAAVPDTAQLEQLEKELDDFQQQLQLDKDQYEDLIGEKDSASKNSKEHKQAADNATRVVKALRDKLDKCRQEAHARTQEREKALRQKNRAIDHVQKAEETKLAWRKKLEEVLVDLETHTEDARNVCERVDVPRGATFDGLQRKLGEARKRRANLEKELGGSQETLVAQALASKKAWEEAEVFVKNGEALRTSLTHALNQRKEHWKQFRSNISMRARATFCYLLSERRFRGVLLVDHNKKALEMTVQPSGDVKDSVGRQTKTLSGGEKSFSTICLLLALWDAMGSPLRCLDEFDVFMDSVNRDVSMKMIIQAAARSVGRQYILITPQAMNNKDVKSMRDVTVIKMTDPERGQTALNFPR</sequence>
<proteinExistence type="inferred from homology"/>
<comment type="caution">
    <text evidence="15">The sequence shown here is derived from an EMBL/GenBank/DDBJ whole genome shotgun (WGS) entry which is preliminary data.</text>
</comment>
<dbReference type="OrthoDB" id="10072614at2759"/>
<keyword evidence="9" id="KW-0233">DNA recombination</keyword>
<evidence type="ECO:0000256" key="5">
    <source>
        <dbReference type="ARBA" id="ARBA00022741"/>
    </source>
</evidence>
<evidence type="ECO:0000256" key="4">
    <source>
        <dbReference type="ARBA" id="ARBA00022454"/>
    </source>
</evidence>
<dbReference type="EMBL" id="WJXW01000012">
    <property type="protein sequence ID" value="KAF9731688.1"/>
    <property type="molecule type" value="Genomic_DNA"/>
</dbReference>
<feature type="coiled-coil region" evidence="12">
    <location>
        <begin position="266"/>
        <end position="388"/>
    </location>
</feature>
<feature type="region of interest" description="Disordered" evidence="13">
    <location>
        <begin position="1"/>
        <end position="68"/>
    </location>
</feature>
<dbReference type="AlphaFoldDB" id="A0A9P6GAF4"/>
<evidence type="ECO:0000256" key="3">
    <source>
        <dbReference type="ARBA" id="ARBA00006793"/>
    </source>
</evidence>
<dbReference type="PANTHER" id="PTHR19306">
    <property type="entry name" value="STRUCTURAL MAINTENANCE OF CHROMOSOMES 5,6 SMC5, SMC6"/>
    <property type="match status" value="1"/>
</dbReference>
<comment type="similarity">
    <text evidence="3">Belongs to the SMC family. SMC6 subfamily.</text>
</comment>
<dbReference type="SUPFAM" id="SSF52540">
    <property type="entry name" value="P-loop containing nucleoside triphosphate hydrolases"/>
    <property type="match status" value="1"/>
</dbReference>
<name>A0A9P6GAF4_9PLEO</name>
<dbReference type="GO" id="GO:0003684">
    <property type="term" value="F:damaged DNA binding"/>
    <property type="evidence" value="ECO:0007669"/>
    <property type="project" value="TreeGrafter"/>
</dbReference>
<evidence type="ECO:0000313" key="15">
    <source>
        <dbReference type="EMBL" id="KAF9731688.1"/>
    </source>
</evidence>
<dbReference type="PANTHER" id="PTHR19306:SF6">
    <property type="entry name" value="STRUCTURAL MAINTENANCE OF CHROMOSOMES PROTEIN 6"/>
    <property type="match status" value="1"/>
</dbReference>
<evidence type="ECO:0000256" key="13">
    <source>
        <dbReference type="SAM" id="MobiDB-lite"/>
    </source>
</evidence>
<comment type="subcellular location">
    <subcellularLocation>
        <location evidence="2">Chromosome</location>
    </subcellularLocation>
    <subcellularLocation>
        <location evidence="1">Nucleus</location>
    </subcellularLocation>
</comment>
<gene>
    <name evidence="15" type="ORF">PMIN01_10705</name>
</gene>
<dbReference type="GO" id="GO:0005524">
    <property type="term" value="F:ATP binding"/>
    <property type="evidence" value="ECO:0007669"/>
    <property type="project" value="UniProtKB-KW"/>
</dbReference>
<dbReference type="Gene3D" id="3.40.50.300">
    <property type="entry name" value="P-loop containing nucleotide triphosphate hydrolases"/>
    <property type="match status" value="2"/>
</dbReference>
<evidence type="ECO:0000256" key="10">
    <source>
        <dbReference type="ARBA" id="ARBA00023204"/>
    </source>
</evidence>
<evidence type="ECO:0000256" key="6">
    <source>
        <dbReference type="ARBA" id="ARBA00022763"/>
    </source>
</evidence>
<evidence type="ECO:0000313" key="16">
    <source>
        <dbReference type="Proteomes" id="UP000756921"/>
    </source>
</evidence>
<evidence type="ECO:0000256" key="9">
    <source>
        <dbReference type="ARBA" id="ARBA00023172"/>
    </source>
</evidence>
<dbReference type="Proteomes" id="UP000756921">
    <property type="component" value="Unassembled WGS sequence"/>
</dbReference>
<feature type="domain" description="RecF/RecN/SMC N-terminal" evidence="14">
    <location>
        <begin position="99"/>
        <end position="1127"/>
    </location>
</feature>
<dbReference type="GO" id="GO:0005634">
    <property type="term" value="C:nucleus"/>
    <property type="evidence" value="ECO:0007669"/>
    <property type="project" value="UniProtKB-SubCell"/>
</dbReference>
<evidence type="ECO:0000256" key="12">
    <source>
        <dbReference type="SAM" id="Coils"/>
    </source>
</evidence>
<evidence type="ECO:0000256" key="8">
    <source>
        <dbReference type="ARBA" id="ARBA00023054"/>
    </source>
</evidence>
<dbReference type="GO" id="GO:0000724">
    <property type="term" value="P:double-strand break repair via homologous recombination"/>
    <property type="evidence" value="ECO:0007669"/>
    <property type="project" value="TreeGrafter"/>
</dbReference>
<feature type="compositionally biased region" description="Acidic residues" evidence="13">
    <location>
        <begin position="43"/>
        <end position="53"/>
    </location>
</feature>
<keyword evidence="6" id="KW-0227">DNA damage</keyword>
<keyword evidence="8 12" id="KW-0175">Coiled coil</keyword>
<dbReference type="InterPro" id="IPR003395">
    <property type="entry name" value="RecF/RecN/SMC_N"/>
</dbReference>
<evidence type="ECO:0000256" key="7">
    <source>
        <dbReference type="ARBA" id="ARBA00022840"/>
    </source>
</evidence>
<organism evidence="15 16">
    <name type="scientific">Paraphaeosphaeria minitans</name>
    <dbReference type="NCBI Taxonomy" id="565426"/>
    <lineage>
        <taxon>Eukaryota</taxon>
        <taxon>Fungi</taxon>
        <taxon>Dikarya</taxon>
        <taxon>Ascomycota</taxon>
        <taxon>Pezizomycotina</taxon>
        <taxon>Dothideomycetes</taxon>
        <taxon>Pleosporomycetidae</taxon>
        <taxon>Pleosporales</taxon>
        <taxon>Massarineae</taxon>
        <taxon>Didymosphaeriaceae</taxon>
        <taxon>Paraphaeosphaeria</taxon>
    </lineage>
</organism>
<keyword evidence="4" id="KW-0158">Chromosome</keyword>
<keyword evidence="7" id="KW-0067">ATP-binding</keyword>
<keyword evidence="10" id="KW-0234">DNA repair</keyword>